<dbReference type="PROSITE" id="PS01081">
    <property type="entry name" value="HTH_TETR_1"/>
    <property type="match status" value="1"/>
</dbReference>
<dbReference type="InterPro" id="IPR023772">
    <property type="entry name" value="DNA-bd_HTH_TetR-type_CS"/>
</dbReference>
<dbReference type="RefSeq" id="WP_171633634.1">
    <property type="nucleotide sequence ID" value="NZ_WHNY01000067.1"/>
</dbReference>
<dbReference type="Pfam" id="PF00440">
    <property type="entry name" value="TetR_N"/>
    <property type="match status" value="1"/>
</dbReference>
<evidence type="ECO:0000256" key="2">
    <source>
        <dbReference type="PROSITE-ProRule" id="PRU00335"/>
    </source>
</evidence>
<evidence type="ECO:0000256" key="1">
    <source>
        <dbReference type="ARBA" id="ARBA00023125"/>
    </source>
</evidence>
<dbReference type="PANTHER" id="PTHR43479">
    <property type="entry name" value="ACREF/ENVCD OPERON REPRESSOR-RELATED"/>
    <property type="match status" value="1"/>
</dbReference>
<gene>
    <name evidence="4" type="ORF">GC096_23250</name>
</gene>
<comment type="caution">
    <text evidence="4">The sequence shown here is derived from an EMBL/GenBank/DDBJ whole genome shotgun (WGS) entry which is preliminary data.</text>
</comment>
<dbReference type="Proteomes" id="UP000653578">
    <property type="component" value="Unassembled WGS sequence"/>
</dbReference>
<proteinExistence type="predicted"/>
<sequence length="81" mass="9273">MIIKTASKRFMEYGYESVSLLQIAEECQVSKPAIYYHFISKPELFNVAVTTVLNQVHRHISRILQEAEHLEEGLVTVAEHG</sequence>
<name>A0ABX1XF96_9BACL</name>
<keyword evidence="5" id="KW-1185">Reference proteome</keyword>
<reference evidence="4 5" key="1">
    <citation type="submission" date="2019-10" db="EMBL/GenBank/DDBJ databases">
        <title>Description of Paenibacillus humi sp. nov.</title>
        <authorList>
            <person name="Carlier A."/>
            <person name="Qi S."/>
        </authorList>
    </citation>
    <scope>NUCLEOTIDE SEQUENCE [LARGE SCALE GENOMIC DNA]</scope>
    <source>
        <strain evidence="4 5">LMG 31461</strain>
    </source>
</reference>
<evidence type="ECO:0000313" key="4">
    <source>
        <dbReference type="EMBL" id="NOU66969.1"/>
    </source>
</evidence>
<dbReference type="Gene3D" id="1.10.357.10">
    <property type="entry name" value="Tetracycline Repressor, domain 2"/>
    <property type="match status" value="1"/>
</dbReference>
<dbReference type="InterPro" id="IPR009057">
    <property type="entry name" value="Homeodomain-like_sf"/>
</dbReference>
<dbReference type="InterPro" id="IPR050624">
    <property type="entry name" value="HTH-type_Tx_Regulator"/>
</dbReference>
<accession>A0ABX1XF96</accession>
<dbReference type="InterPro" id="IPR001647">
    <property type="entry name" value="HTH_TetR"/>
</dbReference>
<feature type="DNA-binding region" description="H-T-H motif" evidence="2">
    <location>
        <begin position="19"/>
        <end position="38"/>
    </location>
</feature>
<evidence type="ECO:0000313" key="5">
    <source>
        <dbReference type="Proteomes" id="UP000653578"/>
    </source>
</evidence>
<dbReference type="SUPFAM" id="SSF46689">
    <property type="entry name" value="Homeodomain-like"/>
    <property type="match status" value="1"/>
</dbReference>
<feature type="domain" description="HTH tetR-type" evidence="3">
    <location>
        <begin position="1"/>
        <end position="56"/>
    </location>
</feature>
<dbReference type="PANTHER" id="PTHR43479:SF11">
    <property type="entry name" value="ACREF_ENVCD OPERON REPRESSOR-RELATED"/>
    <property type="match status" value="1"/>
</dbReference>
<keyword evidence="1 2" id="KW-0238">DNA-binding</keyword>
<dbReference type="PRINTS" id="PR00455">
    <property type="entry name" value="HTHTETR"/>
</dbReference>
<organism evidence="4 5">
    <name type="scientific">Paenibacillus plantarum</name>
    <dbReference type="NCBI Taxonomy" id="2654975"/>
    <lineage>
        <taxon>Bacteria</taxon>
        <taxon>Bacillati</taxon>
        <taxon>Bacillota</taxon>
        <taxon>Bacilli</taxon>
        <taxon>Bacillales</taxon>
        <taxon>Paenibacillaceae</taxon>
        <taxon>Paenibacillus</taxon>
    </lineage>
</organism>
<dbReference type="PROSITE" id="PS50977">
    <property type="entry name" value="HTH_TETR_2"/>
    <property type="match status" value="1"/>
</dbReference>
<protein>
    <submittedName>
        <fullName evidence="4">TetR family transcriptional regulator</fullName>
    </submittedName>
</protein>
<evidence type="ECO:0000259" key="3">
    <source>
        <dbReference type="PROSITE" id="PS50977"/>
    </source>
</evidence>
<dbReference type="EMBL" id="WHNY01000067">
    <property type="protein sequence ID" value="NOU66969.1"/>
    <property type="molecule type" value="Genomic_DNA"/>
</dbReference>